<proteinExistence type="predicted"/>
<dbReference type="Proteomes" id="UP000587070">
    <property type="component" value="Unassembled WGS sequence"/>
</dbReference>
<feature type="region of interest" description="Disordered" evidence="1">
    <location>
        <begin position="119"/>
        <end position="142"/>
    </location>
</feature>
<dbReference type="RefSeq" id="WP_153116154.1">
    <property type="nucleotide sequence ID" value="NZ_JACIGE010000005.1"/>
</dbReference>
<accession>A0A840G7K1</accession>
<feature type="compositionally biased region" description="Polar residues" evidence="1">
    <location>
        <begin position="1"/>
        <end position="11"/>
    </location>
</feature>
<dbReference type="EMBL" id="JACIGE010000005">
    <property type="protein sequence ID" value="MBB4247391.1"/>
    <property type="molecule type" value="Genomic_DNA"/>
</dbReference>
<reference evidence="2 3" key="1">
    <citation type="submission" date="2020-08" db="EMBL/GenBank/DDBJ databases">
        <title>Genome sequencing of Purple Non-Sulfur Bacteria from various extreme environments.</title>
        <authorList>
            <person name="Mayer M."/>
        </authorList>
    </citation>
    <scope>NUCLEOTIDE SEQUENCE [LARGE SCALE GENOMIC DNA]</scope>
    <source>
        <strain evidence="2 3">2761</strain>
    </source>
</reference>
<protein>
    <submittedName>
        <fullName evidence="2">Uncharacterized protein</fullName>
    </submittedName>
</protein>
<feature type="compositionally biased region" description="Basic and acidic residues" evidence="1">
    <location>
        <begin position="125"/>
        <end position="142"/>
    </location>
</feature>
<evidence type="ECO:0000313" key="2">
    <source>
        <dbReference type="EMBL" id="MBB4247391.1"/>
    </source>
</evidence>
<evidence type="ECO:0000313" key="3">
    <source>
        <dbReference type="Proteomes" id="UP000587070"/>
    </source>
</evidence>
<dbReference type="AlphaFoldDB" id="A0A840G7K1"/>
<name>A0A840G7K1_RHOTE</name>
<keyword evidence="3" id="KW-1185">Reference proteome</keyword>
<feature type="region of interest" description="Disordered" evidence="1">
    <location>
        <begin position="1"/>
        <end position="20"/>
    </location>
</feature>
<evidence type="ECO:0000256" key="1">
    <source>
        <dbReference type="SAM" id="MobiDB-lite"/>
    </source>
</evidence>
<gene>
    <name evidence="2" type="ORF">GGD90_001762</name>
</gene>
<dbReference type="OrthoDB" id="8588195at2"/>
<sequence length="142" mass="16476">MRRTQQPNTRSPAPIRKERSISFARFPPDQVAQAGVCLADLPRLDVAPLPERRAVDVAYDLREYTLRSIEASVEDHGFHLDNTLLSKMKRALIHYVEETELHNLGAPELKTKRSQNEVYTQAWDRQPHGDSDETPPEWRDYR</sequence>
<organism evidence="2 3">
    <name type="scientific">Rhodocyclus tenuis</name>
    <name type="common">Rhodospirillum tenue</name>
    <dbReference type="NCBI Taxonomy" id="1066"/>
    <lineage>
        <taxon>Bacteria</taxon>
        <taxon>Pseudomonadati</taxon>
        <taxon>Pseudomonadota</taxon>
        <taxon>Betaproteobacteria</taxon>
        <taxon>Rhodocyclales</taxon>
        <taxon>Rhodocyclaceae</taxon>
        <taxon>Rhodocyclus</taxon>
    </lineage>
</organism>
<comment type="caution">
    <text evidence="2">The sequence shown here is derived from an EMBL/GenBank/DDBJ whole genome shotgun (WGS) entry which is preliminary data.</text>
</comment>